<keyword evidence="3" id="KW-1185">Reference proteome</keyword>
<keyword evidence="1" id="KW-0812">Transmembrane</keyword>
<reference evidence="2 3" key="1">
    <citation type="submission" date="2018-06" db="EMBL/GenBank/DDBJ databases">
        <title>Genomic Encyclopedia of Type Strains, Phase IV (KMG-IV): sequencing the most valuable type-strain genomes for metagenomic binning, comparative biology and taxonomic classification.</title>
        <authorList>
            <person name="Goeker M."/>
        </authorList>
    </citation>
    <scope>NUCLEOTIDE SEQUENCE [LARGE SCALE GENOMIC DNA]</scope>
    <source>
        <strain evidence="2 3">DSM 24032</strain>
    </source>
</reference>
<feature type="transmembrane region" description="Helical" evidence="1">
    <location>
        <begin position="67"/>
        <end position="91"/>
    </location>
</feature>
<dbReference type="RefSeq" id="WP_113956078.1">
    <property type="nucleotide sequence ID" value="NZ_QNRT01000023.1"/>
</dbReference>
<evidence type="ECO:0000313" key="2">
    <source>
        <dbReference type="EMBL" id="RBP44828.1"/>
    </source>
</evidence>
<name>A0A395JE68_9GAMM</name>
<feature type="transmembrane region" description="Helical" evidence="1">
    <location>
        <begin position="6"/>
        <end position="23"/>
    </location>
</feature>
<evidence type="ECO:0000313" key="3">
    <source>
        <dbReference type="Proteomes" id="UP000253083"/>
    </source>
</evidence>
<evidence type="ECO:0000256" key="1">
    <source>
        <dbReference type="SAM" id="Phobius"/>
    </source>
</evidence>
<keyword evidence="1" id="KW-0472">Membrane</keyword>
<dbReference type="AlphaFoldDB" id="A0A395JE68"/>
<dbReference type="EMBL" id="QNRT01000023">
    <property type="protein sequence ID" value="RBP44828.1"/>
    <property type="molecule type" value="Genomic_DNA"/>
</dbReference>
<dbReference type="Proteomes" id="UP000253083">
    <property type="component" value="Unassembled WGS sequence"/>
</dbReference>
<dbReference type="InParanoid" id="A0A395JE68"/>
<proteinExistence type="predicted"/>
<protein>
    <submittedName>
        <fullName evidence="2">Uncharacterized protein</fullName>
    </submittedName>
</protein>
<sequence>MGPVYFWVVFVGILLMLPIQYVWMFKSDLVPANEFGNLFVVAILGFSVMCFIVVLREISEKFGKALALGYFILIAFPLCNILFYSAFWFSIKSKYSSNEKNI</sequence>
<organism evidence="2 3">
    <name type="scientific">Arenicella xantha</name>
    <dbReference type="NCBI Taxonomy" id="644221"/>
    <lineage>
        <taxon>Bacteria</taxon>
        <taxon>Pseudomonadati</taxon>
        <taxon>Pseudomonadota</taxon>
        <taxon>Gammaproteobacteria</taxon>
        <taxon>Arenicellales</taxon>
        <taxon>Arenicellaceae</taxon>
        <taxon>Arenicella</taxon>
    </lineage>
</organism>
<gene>
    <name evidence="2" type="ORF">DFR28_1233</name>
</gene>
<accession>A0A395JE68</accession>
<keyword evidence="1" id="KW-1133">Transmembrane helix</keyword>
<comment type="caution">
    <text evidence="2">The sequence shown here is derived from an EMBL/GenBank/DDBJ whole genome shotgun (WGS) entry which is preliminary data.</text>
</comment>
<feature type="transmembrane region" description="Helical" evidence="1">
    <location>
        <begin position="35"/>
        <end position="55"/>
    </location>
</feature>